<dbReference type="OrthoDB" id="1716479at2"/>
<organism evidence="3 4">
    <name type="scientific">[Clostridium] ultunense Esp</name>
    <dbReference type="NCBI Taxonomy" id="1288971"/>
    <lineage>
        <taxon>Bacteria</taxon>
        <taxon>Bacillati</taxon>
        <taxon>Bacillota</taxon>
        <taxon>Tissierellia</taxon>
        <taxon>Tissierellales</taxon>
        <taxon>Tepidimicrobiaceae</taxon>
        <taxon>Schnuerera</taxon>
    </lineage>
</organism>
<dbReference type="HOGENOM" id="CLU_136034_3_0_9"/>
<dbReference type="SUPFAM" id="SSF54106">
    <property type="entry name" value="LysM domain"/>
    <property type="match status" value="1"/>
</dbReference>
<evidence type="ECO:0000313" key="4">
    <source>
        <dbReference type="Proteomes" id="UP000245423"/>
    </source>
</evidence>
<dbReference type="RefSeq" id="WP_005582736.1">
    <property type="nucleotide sequence ID" value="NZ_LT669839.1"/>
</dbReference>
<dbReference type="Proteomes" id="UP000245423">
    <property type="component" value="Chromosome 1"/>
</dbReference>
<gene>
    <name evidence="3" type="ORF">CUESP1_1729</name>
</gene>
<keyword evidence="1" id="KW-0472">Membrane</keyword>
<evidence type="ECO:0000259" key="2">
    <source>
        <dbReference type="PROSITE" id="PS51782"/>
    </source>
</evidence>
<protein>
    <recommendedName>
        <fullName evidence="2">LysM domain-containing protein</fullName>
    </recommendedName>
</protein>
<evidence type="ECO:0000256" key="1">
    <source>
        <dbReference type="SAM" id="Phobius"/>
    </source>
</evidence>
<keyword evidence="4" id="KW-1185">Reference proteome</keyword>
<dbReference type="EMBL" id="LT669839">
    <property type="protein sequence ID" value="SHD77092.1"/>
    <property type="molecule type" value="Genomic_DNA"/>
</dbReference>
<dbReference type="PROSITE" id="PS51782">
    <property type="entry name" value="LYSM"/>
    <property type="match status" value="1"/>
</dbReference>
<feature type="domain" description="LysM" evidence="2">
    <location>
        <begin position="48"/>
        <end position="98"/>
    </location>
</feature>
<sequence length="104" mass="12421">MNKTKYRIVDMKKFLSFIIITSITIAAIFFMLAKNQKVYSSTYKYNYREIIVKEGDTLWNIAIENMPKNYDVRKMVFEIKEFNQMVDANIYPDDLIKIPIKHNP</sequence>
<dbReference type="AlphaFoldDB" id="M1Z4Y4"/>
<reference evidence="3 4" key="1">
    <citation type="submission" date="2016-11" db="EMBL/GenBank/DDBJ databases">
        <authorList>
            <person name="Manzoor S."/>
        </authorList>
    </citation>
    <scope>NUCLEOTIDE SEQUENCE [LARGE SCALE GENOMIC DNA]</scope>
    <source>
        <strain evidence="3">Clostridium ultunense strain Esp</strain>
    </source>
</reference>
<accession>M1Z4Y4</accession>
<feature type="transmembrane region" description="Helical" evidence="1">
    <location>
        <begin position="14"/>
        <end position="33"/>
    </location>
</feature>
<proteinExistence type="predicted"/>
<dbReference type="InterPro" id="IPR018392">
    <property type="entry name" value="LysM"/>
</dbReference>
<dbReference type="Pfam" id="PF01476">
    <property type="entry name" value="LysM"/>
    <property type="match status" value="1"/>
</dbReference>
<keyword evidence="1" id="KW-1133">Transmembrane helix</keyword>
<dbReference type="Gene3D" id="3.10.350.10">
    <property type="entry name" value="LysM domain"/>
    <property type="match status" value="1"/>
</dbReference>
<keyword evidence="1" id="KW-0812">Transmembrane</keyword>
<evidence type="ECO:0000313" key="3">
    <source>
        <dbReference type="EMBL" id="SHD77092.1"/>
    </source>
</evidence>
<name>M1Z4Y4_9FIRM</name>
<dbReference type="InterPro" id="IPR036779">
    <property type="entry name" value="LysM_dom_sf"/>
</dbReference>
<dbReference type="CDD" id="cd00118">
    <property type="entry name" value="LysM"/>
    <property type="match status" value="1"/>
</dbReference>